<organism evidence="2 3">
    <name type="scientific">Clostridium scindens (strain JCM 10418 / VPI 12708)</name>
    <dbReference type="NCBI Taxonomy" id="29347"/>
    <lineage>
        <taxon>Bacteria</taxon>
        <taxon>Bacillati</taxon>
        <taxon>Bacillota</taxon>
        <taxon>Clostridia</taxon>
        <taxon>Lachnospirales</taxon>
        <taxon>Lachnospiraceae</taxon>
    </lineage>
</organism>
<evidence type="ECO:0000313" key="3">
    <source>
        <dbReference type="Proteomes" id="UP000462363"/>
    </source>
</evidence>
<protein>
    <submittedName>
        <fullName evidence="2">Diguanylate cyclase</fullName>
    </submittedName>
</protein>
<dbReference type="AlphaFoldDB" id="A0A844FBG8"/>
<dbReference type="InterPro" id="IPR029787">
    <property type="entry name" value="Nucleotide_cyclase"/>
</dbReference>
<reference evidence="2 3" key="1">
    <citation type="submission" date="2019-08" db="EMBL/GenBank/DDBJ databases">
        <title>In-depth cultivation of the pig gut microbiome towards novel bacterial diversity and tailored functional studies.</title>
        <authorList>
            <person name="Wylensek D."/>
            <person name="Hitch T.C.A."/>
            <person name="Clavel T."/>
        </authorList>
    </citation>
    <scope>NUCLEOTIDE SEQUENCE [LARGE SCALE GENOMIC DNA]</scope>
    <source>
        <strain evidence="2 3">BL-389-WT-3D</strain>
    </source>
</reference>
<dbReference type="Proteomes" id="UP000462363">
    <property type="component" value="Unassembled WGS sequence"/>
</dbReference>
<dbReference type="Gene3D" id="3.30.70.270">
    <property type="match status" value="1"/>
</dbReference>
<dbReference type="Pfam" id="PF00990">
    <property type="entry name" value="GGDEF"/>
    <property type="match status" value="1"/>
</dbReference>
<dbReference type="EMBL" id="VUMB01000058">
    <property type="protein sequence ID" value="MSS41887.1"/>
    <property type="molecule type" value="Genomic_DNA"/>
</dbReference>
<dbReference type="InterPro" id="IPR043128">
    <property type="entry name" value="Rev_trsase/Diguanyl_cyclase"/>
</dbReference>
<dbReference type="SUPFAM" id="SSF55073">
    <property type="entry name" value="Nucleotide cyclase"/>
    <property type="match status" value="1"/>
</dbReference>
<feature type="domain" description="GGDEF" evidence="1">
    <location>
        <begin position="37"/>
        <end position="118"/>
    </location>
</feature>
<comment type="caution">
    <text evidence="2">The sequence shown here is derived from an EMBL/GenBank/DDBJ whole genome shotgun (WGS) entry which is preliminary data.</text>
</comment>
<evidence type="ECO:0000313" key="2">
    <source>
        <dbReference type="EMBL" id="MSS41887.1"/>
    </source>
</evidence>
<evidence type="ECO:0000259" key="1">
    <source>
        <dbReference type="Pfam" id="PF00990"/>
    </source>
</evidence>
<proteinExistence type="predicted"/>
<sequence>MAGKVICELLEHYNRIAGIEKRTALAVRFFAFADKAHDVGDKYLESFAVLLKGLPQEHCLVSRRSGDEFCIFICGFSDVRDIQMMLKELWRRLREEEAVITQDVIRRIRASGGVAYARGQSRLLEGQMPRNLRMSLILSFPG</sequence>
<accession>A0A844FBG8</accession>
<dbReference type="InterPro" id="IPR000160">
    <property type="entry name" value="GGDEF_dom"/>
</dbReference>
<name>A0A844FBG8_CLOSV</name>
<gene>
    <name evidence="2" type="ORF">FYJ37_16630</name>
</gene>